<dbReference type="EMBL" id="SHMQ01000002">
    <property type="protein sequence ID" value="RZV40284.1"/>
    <property type="molecule type" value="Genomic_DNA"/>
</dbReference>
<gene>
    <name evidence="1" type="ORF">EVJ48_01960</name>
</gene>
<accession>A0A520XGG4</accession>
<name>A0A520XGG4_9DELT</name>
<evidence type="ECO:0000313" key="1">
    <source>
        <dbReference type="EMBL" id="RZV40284.1"/>
    </source>
</evidence>
<dbReference type="PROSITE" id="PS51257">
    <property type="entry name" value="PROKAR_LIPOPROTEIN"/>
    <property type="match status" value="1"/>
</dbReference>
<protein>
    <recommendedName>
        <fullName evidence="3">Outer membrane protein assembly factor BamE</fullName>
    </recommendedName>
</protein>
<evidence type="ECO:0000313" key="2">
    <source>
        <dbReference type="Proteomes" id="UP000322454"/>
    </source>
</evidence>
<comment type="caution">
    <text evidence="1">The sequence shown here is derived from an EMBL/GenBank/DDBJ whole genome shotgun (WGS) entry which is preliminary data.</text>
</comment>
<reference evidence="1 2" key="1">
    <citation type="submission" date="2019-01" db="EMBL/GenBank/DDBJ databases">
        <title>Insights into ecological role of a new deltaproteobacterial order Candidatus Sinidesulfobacterales (Sva0485) by metagenomics and metatranscriptomics.</title>
        <authorList>
            <person name="Tan S."/>
            <person name="Liu J."/>
            <person name="Fang Y."/>
            <person name="Hedlund B."/>
            <person name="Lian Z.-H."/>
            <person name="Huang L.-Y."/>
            <person name="Li J.-T."/>
            <person name="Huang L.-N."/>
            <person name="Li W.-J."/>
            <person name="Jiang H.-C."/>
            <person name="Dong H.-L."/>
            <person name="Shu W.-S."/>
        </authorList>
    </citation>
    <scope>NUCLEOTIDE SEQUENCE [LARGE SCALE GENOMIC DNA]</scope>
    <source>
        <strain evidence="1">AP4</strain>
    </source>
</reference>
<sequence length="150" mass="16723">MKKTKLLLGISILAILGLSLSGCGFYNVKGQSSAGFIKSKNVKSIKGVSKNYILAKYGVPSRKYNSNGYRNWSYCGKYTTNTTYLTFFHTKNVKSRCVIFKFRGNKVSIVSVKIYGKKNNVNTKTIKKNDNNVNKDNNNAKLDIAKSANN</sequence>
<dbReference type="AlphaFoldDB" id="A0A520XGG4"/>
<organism evidence="1 2">
    <name type="scientific">Candidatus Acidulodesulfobacterium acidiphilum</name>
    <dbReference type="NCBI Taxonomy" id="2597224"/>
    <lineage>
        <taxon>Bacteria</taxon>
        <taxon>Deltaproteobacteria</taxon>
        <taxon>Candidatus Acidulodesulfobacterales</taxon>
        <taxon>Candidatus Acidulodesulfobacterium</taxon>
    </lineage>
</organism>
<proteinExistence type="predicted"/>
<dbReference type="Proteomes" id="UP000322454">
    <property type="component" value="Unassembled WGS sequence"/>
</dbReference>
<evidence type="ECO:0008006" key="3">
    <source>
        <dbReference type="Google" id="ProtNLM"/>
    </source>
</evidence>